<dbReference type="GeneTree" id="ENSGT00990000210726"/>
<protein>
    <submittedName>
        <fullName evidence="1">Uncharacterized protein</fullName>
    </submittedName>
</protein>
<sequence>MCTEDGVGFCCMGINNTFFLQLKVIAVDGRLRVIYEDSINFDKDLPEFGLGQHDTALKMTSIWGN</sequence>
<evidence type="ECO:0000313" key="1">
    <source>
        <dbReference type="Ensembl" id="ENSPTXP00000020878.1"/>
    </source>
</evidence>
<reference evidence="1" key="2">
    <citation type="submission" date="2025-09" db="UniProtKB">
        <authorList>
            <consortium name="Ensembl"/>
        </authorList>
    </citation>
    <scope>IDENTIFICATION</scope>
</reference>
<dbReference type="Proteomes" id="UP000472273">
    <property type="component" value="Unplaced"/>
</dbReference>
<name>A0A670ZF02_PSETE</name>
<reference evidence="1" key="1">
    <citation type="submission" date="2025-08" db="UniProtKB">
        <authorList>
            <consortium name="Ensembl"/>
        </authorList>
    </citation>
    <scope>IDENTIFICATION</scope>
</reference>
<proteinExistence type="predicted"/>
<keyword evidence="2" id="KW-1185">Reference proteome</keyword>
<evidence type="ECO:0000313" key="2">
    <source>
        <dbReference type="Proteomes" id="UP000472273"/>
    </source>
</evidence>
<dbReference type="Ensembl" id="ENSPTXT00000021517.1">
    <property type="protein sequence ID" value="ENSPTXP00000020878.1"/>
    <property type="gene ID" value="ENSPTXG00000014443.1"/>
</dbReference>
<organism evidence="1 2">
    <name type="scientific">Pseudonaja textilis</name>
    <name type="common">Eastern brown snake</name>
    <dbReference type="NCBI Taxonomy" id="8673"/>
    <lineage>
        <taxon>Eukaryota</taxon>
        <taxon>Metazoa</taxon>
        <taxon>Chordata</taxon>
        <taxon>Craniata</taxon>
        <taxon>Vertebrata</taxon>
        <taxon>Euteleostomi</taxon>
        <taxon>Lepidosauria</taxon>
        <taxon>Squamata</taxon>
        <taxon>Bifurcata</taxon>
        <taxon>Unidentata</taxon>
        <taxon>Episquamata</taxon>
        <taxon>Toxicofera</taxon>
        <taxon>Serpentes</taxon>
        <taxon>Colubroidea</taxon>
        <taxon>Elapidae</taxon>
        <taxon>Hydrophiinae</taxon>
        <taxon>Pseudonaja</taxon>
    </lineage>
</organism>
<accession>A0A670ZF02</accession>
<dbReference type="AlphaFoldDB" id="A0A670ZF02"/>